<organism evidence="1 2">
    <name type="scientific">Sulfitobacter sabulilitoris</name>
    <dbReference type="NCBI Taxonomy" id="2562655"/>
    <lineage>
        <taxon>Bacteria</taxon>
        <taxon>Pseudomonadati</taxon>
        <taxon>Pseudomonadota</taxon>
        <taxon>Alphaproteobacteria</taxon>
        <taxon>Rhodobacterales</taxon>
        <taxon>Roseobacteraceae</taxon>
        <taxon>Sulfitobacter</taxon>
    </lineage>
</organism>
<evidence type="ECO:0000313" key="1">
    <source>
        <dbReference type="EMBL" id="TMM54909.1"/>
    </source>
</evidence>
<name>A0A5S3PKH3_9RHOB</name>
<evidence type="ECO:0000313" key="2">
    <source>
        <dbReference type="Proteomes" id="UP000309550"/>
    </source>
</evidence>
<dbReference type="InterPro" id="IPR007446">
    <property type="entry name" value="PilP"/>
</dbReference>
<accession>A0A5S3PKH3</accession>
<dbReference type="EMBL" id="VANS01000001">
    <property type="protein sequence ID" value="TMM54909.1"/>
    <property type="molecule type" value="Genomic_DNA"/>
</dbReference>
<dbReference type="OrthoDB" id="7652348at2"/>
<dbReference type="Gene3D" id="2.30.30.830">
    <property type="match status" value="1"/>
</dbReference>
<keyword evidence="2" id="KW-1185">Reference proteome</keyword>
<sequence length="88" mass="9333">MTSLTLAKPTSANVANLATQSVSLDRTALLGIFGQNGNLHALLRVNARQILRVSVGDRFGNTTVTAIGEDAIALRKGSRDTVLRMPQS</sequence>
<dbReference type="Proteomes" id="UP000309550">
    <property type="component" value="Unassembled WGS sequence"/>
</dbReference>
<dbReference type="RefSeq" id="WP_138661080.1">
    <property type="nucleotide sequence ID" value="NZ_VANS01000001.1"/>
</dbReference>
<dbReference type="Pfam" id="PF04351">
    <property type="entry name" value="PilP"/>
    <property type="match status" value="1"/>
</dbReference>
<reference evidence="1 2" key="1">
    <citation type="submission" date="2019-05" db="EMBL/GenBank/DDBJ databases">
        <title>Sulfitobacter sabulilitoris sp. nov., isolated from a marine sand.</title>
        <authorList>
            <person name="Yoon J.-H."/>
        </authorList>
    </citation>
    <scope>NUCLEOTIDE SEQUENCE [LARGE SCALE GENOMIC DNA]</scope>
    <source>
        <strain evidence="1 2">HSMS-29</strain>
    </source>
</reference>
<dbReference type="AlphaFoldDB" id="A0A5S3PKH3"/>
<comment type="caution">
    <text evidence="1">The sequence shown here is derived from an EMBL/GenBank/DDBJ whole genome shotgun (WGS) entry which is preliminary data.</text>
</comment>
<proteinExistence type="predicted"/>
<protein>
    <submittedName>
        <fullName evidence="1">Pilus assembly protein PilP</fullName>
    </submittedName>
</protein>
<gene>
    <name evidence="1" type="ORF">FDT80_04850</name>
</gene>